<evidence type="ECO:0000256" key="1">
    <source>
        <dbReference type="SAM" id="MobiDB-lite"/>
    </source>
</evidence>
<dbReference type="OrthoDB" id="6261349at2759"/>
<reference evidence="2 3" key="1">
    <citation type="submission" date="2019-03" db="EMBL/GenBank/DDBJ databases">
        <title>An improved genome assembly of the fluke Schistosoma japonicum.</title>
        <authorList>
            <person name="Hu W."/>
            <person name="Luo F."/>
            <person name="Yin M."/>
            <person name="Mo X."/>
            <person name="Sun C."/>
            <person name="Wu Q."/>
            <person name="Zhu B."/>
            <person name="Xiang M."/>
            <person name="Wang J."/>
            <person name="Wang Y."/>
            <person name="Zhang T."/>
            <person name="Xu B."/>
            <person name="Zheng H."/>
            <person name="Feng Z."/>
        </authorList>
    </citation>
    <scope>NUCLEOTIDE SEQUENCE [LARGE SCALE GENOMIC DNA]</scope>
    <source>
        <strain evidence="2">HuSjv2</strain>
        <tissue evidence="2">Worms</tissue>
    </source>
</reference>
<evidence type="ECO:0000313" key="2">
    <source>
        <dbReference type="EMBL" id="TNN10472.1"/>
    </source>
</evidence>
<accession>A0A4Z2D1T9</accession>
<organism evidence="2 3">
    <name type="scientific">Schistosoma japonicum</name>
    <name type="common">Blood fluke</name>
    <dbReference type="NCBI Taxonomy" id="6182"/>
    <lineage>
        <taxon>Eukaryota</taxon>
        <taxon>Metazoa</taxon>
        <taxon>Spiralia</taxon>
        <taxon>Lophotrochozoa</taxon>
        <taxon>Platyhelminthes</taxon>
        <taxon>Trematoda</taxon>
        <taxon>Digenea</taxon>
        <taxon>Strigeidida</taxon>
        <taxon>Schistosomatoidea</taxon>
        <taxon>Schistosomatidae</taxon>
        <taxon>Schistosoma</taxon>
    </lineage>
</organism>
<comment type="caution">
    <text evidence="2">The sequence shown here is derived from an EMBL/GenBank/DDBJ whole genome shotgun (WGS) entry which is preliminary data.</text>
</comment>
<dbReference type="EMBL" id="SKCS01000359">
    <property type="protein sequence ID" value="TNN10472.1"/>
    <property type="molecule type" value="Genomic_DNA"/>
</dbReference>
<dbReference type="Proteomes" id="UP000311919">
    <property type="component" value="Unassembled WGS sequence"/>
</dbReference>
<name>A0A4Z2D1T9_SCHJA</name>
<sequence>MSIFNGHCNDYLKNEIDGLRKWKVNDSKKTEELNCIQEVDKQWCDEQKRLDDNQVNGNHQNGFRQNGKQHYDILQNGKQNDQQKNGYTRDENVRMNGSYENKTQSGTVNNQELNDKNENDRINGHDNDCFVPVCKPGRFVCRGLYTDIPHLCSETGYLIWIEPKQTMRVLFTYGDTKCDFLCYLEPEVPGVAVNYLEPNKIKHFQYFNENDYRPIQIHSGLAASINGSTGTRYSCMGSLFNTFSYAIDSENGQCFIELNVLNKKQMSELIEPISRPFKLNFRLVL</sequence>
<feature type="compositionally biased region" description="Polar residues" evidence="1">
    <location>
        <begin position="98"/>
        <end position="112"/>
    </location>
</feature>
<keyword evidence="3" id="KW-1185">Reference proteome</keyword>
<proteinExistence type="predicted"/>
<protein>
    <submittedName>
        <fullName evidence="2">Uncharacterized protein</fullName>
    </submittedName>
</protein>
<gene>
    <name evidence="2" type="ORF">EWB00_005416</name>
</gene>
<evidence type="ECO:0000313" key="3">
    <source>
        <dbReference type="Proteomes" id="UP000311919"/>
    </source>
</evidence>
<feature type="region of interest" description="Disordered" evidence="1">
    <location>
        <begin position="97"/>
        <end position="119"/>
    </location>
</feature>
<dbReference type="AlphaFoldDB" id="A0A4Z2D1T9"/>